<dbReference type="Proteomes" id="UP001305647">
    <property type="component" value="Unassembled WGS sequence"/>
</dbReference>
<evidence type="ECO:0000313" key="3">
    <source>
        <dbReference type="Proteomes" id="UP001305647"/>
    </source>
</evidence>
<dbReference type="AlphaFoldDB" id="A0AAN6QEV8"/>
<accession>A0AAN6QEV8</accession>
<name>A0AAN6QEV8_9PEZI</name>
<comment type="caution">
    <text evidence="2">The sequence shown here is derived from an EMBL/GenBank/DDBJ whole genome shotgun (WGS) entry which is preliminary data.</text>
</comment>
<organism evidence="2 3">
    <name type="scientific">Parathielavia hyrcaniae</name>
    <dbReference type="NCBI Taxonomy" id="113614"/>
    <lineage>
        <taxon>Eukaryota</taxon>
        <taxon>Fungi</taxon>
        <taxon>Dikarya</taxon>
        <taxon>Ascomycota</taxon>
        <taxon>Pezizomycotina</taxon>
        <taxon>Sordariomycetes</taxon>
        <taxon>Sordariomycetidae</taxon>
        <taxon>Sordariales</taxon>
        <taxon>Chaetomiaceae</taxon>
        <taxon>Parathielavia</taxon>
    </lineage>
</organism>
<evidence type="ECO:0000256" key="1">
    <source>
        <dbReference type="SAM" id="Phobius"/>
    </source>
</evidence>
<feature type="transmembrane region" description="Helical" evidence="1">
    <location>
        <begin position="49"/>
        <end position="69"/>
    </location>
</feature>
<proteinExistence type="predicted"/>
<keyword evidence="1" id="KW-1133">Transmembrane helix</keyword>
<reference evidence="2" key="2">
    <citation type="submission" date="2023-05" db="EMBL/GenBank/DDBJ databases">
        <authorList>
            <consortium name="Lawrence Berkeley National Laboratory"/>
            <person name="Steindorff A."/>
            <person name="Hensen N."/>
            <person name="Bonometti L."/>
            <person name="Westerberg I."/>
            <person name="Brannstrom I.O."/>
            <person name="Guillou S."/>
            <person name="Cros-Aarteil S."/>
            <person name="Calhoun S."/>
            <person name="Haridas S."/>
            <person name="Kuo A."/>
            <person name="Mondo S."/>
            <person name="Pangilinan J."/>
            <person name="Riley R."/>
            <person name="Labutti K."/>
            <person name="Andreopoulos B."/>
            <person name="Lipzen A."/>
            <person name="Chen C."/>
            <person name="Yanf M."/>
            <person name="Daum C."/>
            <person name="Ng V."/>
            <person name="Clum A."/>
            <person name="Ohm R."/>
            <person name="Martin F."/>
            <person name="Silar P."/>
            <person name="Natvig D."/>
            <person name="Lalanne C."/>
            <person name="Gautier V."/>
            <person name="Ament-Velasquez S.L."/>
            <person name="Kruys A."/>
            <person name="Hutchinson M.I."/>
            <person name="Powell A.J."/>
            <person name="Barry K."/>
            <person name="Miller A.N."/>
            <person name="Grigoriev I.V."/>
            <person name="Debuchy R."/>
            <person name="Gladieux P."/>
            <person name="Thoren M.H."/>
            <person name="Johannesson H."/>
        </authorList>
    </citation>
    <scope>NUCLEOTIDE SEQUENCE</scope>
    <source>
        <strain evidence="2">CBS 757.83</strain>
    </source>
</reference>
<evidence type="ECO:0000313" key="2">
    <source>
        <dbReference type="EMBL" id="KAK4106925.1"/>
    </source>
</evidence>
<keyword evidence="1" id="KW-0812">Transmembrane</keyword>
<gene>
    <name evidence="2" type="ORF">N658DRAFT_461999</name>
</gene>
<sequence length="116" mass="12775">MRTARAEEHRAPASLRSALDVDLVGRCQSKASRMGPTLPRSHLRGLMELHFLTIPVPFIVSLLCALIFTRRGYFSAAAKAVKWRGMAEWGTAPFPVHSQPGRPPSILGIHGFRSLS</sequence>
<protein>
    <submittedName>
        <fullName evidence="2">Uncharacterized protein</fullName>
    </submittedName>
</protein>
<dbReference type="EMBL" id="MU863624">
    <property type="protein sequence ID" value="KAK4106925.1"/>
    <property type="molecule type" value="Genomic_DNA"/>
</dbReference>
<keyword evidence="3" id="KW-1185">Reference proteome</keyword>
<keyword evidence="1" id="KW-0472">Membrane</keyword>
<reference evidence="2" key="1">
    <citation type="journal article" date="2023" name="Mol. Phylogenet. Evol.">
        <title>Genome-scale phylogeny and comparative genomics of the fungal order Sordariales.</title>
        <authorList>
            <person name="Hensen N."/>
            <person name="Bonometti L."/>
            <person name="Westerberg I."/>
            <person name="Brannstrom I.O."/>
            <person name="Guillou S."/>
            <person name="Cros-Aarteil S."/>
            <person name="Calhoun S."/>
            <person name="Haridas S."/>
            <person name="Kuo A."/>
            <person name="Mondo S."/>
            <person name="Pangilinan J."/>
            <person name="Riley R."/>
            <person name="LaButti K."/>
            <person name="Andreopoulos B."/>
            <person name="Lipzen A."/>
            <person name="Chen C."/>
            <person name="Yan M."/>
            <person name="Daum C."/>
            <person name="Ng V."/>
            <person name="Clum A."/>
            <person name="Steindorff A."/>
            <person name="Ohm R.A."/>
            <person name="Martin F."/>
            <person name="Silar P."/>
            <person name="Natvig D.O."/>
            <person name="Lalanne C."/>
            <person name="Gautier V."/>
            <person name="Ament-Velasquez S.L."/>
            <person name="Kruys A."/>
            <person name="Hutchinson M.I."/>
            <person name="Powell A.J."/>
            <person name="Barry K."/>
            <person name="Miller A.N."/>
            <person name="Grigoriev I.V."/>
            <person name="Debuchy R."/>
            <person name="Gladieux P."/>
            <person name="Hiltunen Thoren M."/>
            <person name="Johannesson H."/>
        </authorList>
    </citation>
    <scope>NUCLEOTIDE SEQUENCE</scope>
    <source>
        <strain evidence="2">CBS 757.83</strain>
    </source>
</reference>